<evidence type="ECO:0000313" key="2">
    <source>
        <dbReference type="EMBL" id="MFC3032688.1"/>
    </source>
</evidence>
<dbReference type="SUPFAM" id="SSF51338">
    <property type="entry name" value="Composite domain of metallo-dependent hydrolases"/>
    <property type="match status" value="1"/>
</dbReference>
<dbReference type="Gene3D" id="2.30.40.10">
    <property type="entry name" value="Urease, subunit C, domain 1"/>
    <property type="match status" value="1"/>
</dbReference>
<accession>A0ABV7CJF9</accession>
<dbReference type="Pfam" id="PF07969">
    <property type="entry name" value="Amidohydro_3"/>
    <property type="match status" value="1"/>
</dbReference>
<dbReference type="InterPro" id="IPR032466">
    <property type="entry name" value="Metal_Hydrolase"/>
</dbReference>
<evidence type="ECO:0000313" key="3">
    <source>
        <dbReference type="Proteomes" id="UP001595453"/>
    </source>
</evidence>
<comment type="caution">
    <text evidence="2">The sequence shown here is derived from an EMBL/GenBank/DDBJ whole genome shotgun (WGS) entry which is preliminary data.</text>
</comment>
<evidence type="ECO:0000259" key="1">
    <source>
        <dbReference type="Pfam" id="PF07969"/>
    </source>
</evidence>
<dbReference type="InterPro" id="IPR011059">
    <property type="entry name" value="Metal-dep_hydrolase_composite"/>
</dbReference>
<name>A0ABV7CJF9_9GAMM</name>
<feature type="domain" description="Amidohydrolase 3" evidence="1">
    <location>
        <begin position="58"/>
        <end position="471"/>
    </location>
</feature>
<gene>
    <name evidence="2" type="ORF">ACFOEE_09160</name>
</gene>
<dbReference type="InterPro" id="IPR023100">
    <property type="entry name" value="D-aminoacylase_insert_dom_sf"/>
</dbReference>
<dbReference type="EMBL" id="JBHRSD010000014">
    <property type="protein sequence ID" value="MFC3032688.1"/>
    <property type="molecule type" value="Genomic_DNA"/>
</dbReference>
<dbReference type="InterPro" id="IPR013108">
    <property type="entry name" value="Amidohydro_3"/>
</dbReference>
<proteinExistence type="predicted"/>
<dbReference type="CDD" id="cd01297">
    <property type="entry name" value="D-aminoacylase"/>
    <property type="match status" value="1"/>
</dbReference>
<organism evidence="2 3">
    <name type="scientific">Pseudoalteromonas fenneropenaei</name>
    <dbReference type="NCBI Taxonomy" id="1737459"/>
    <lineage>
        <taxon>Bacteria</taxon>
        <taxon>Pseudomonadati</taxon>
        <taxon>Pseudomonadota</taxon>
        <taxon>Gammaproteobacteria</taxon>
        <taxon>Alteromonadales</taxon>
        <taxon>Pseudoalteromonadaceae</taxon>
        <taxon>Pseudoalteromonas</taxon>
    </lineage>
</organism>
<dbReference type="SUPFAM" id="SSF51556">
    <property type="entry name" value="Metallo-dependent hydrolases"/>
    <property type="match status" value="1"/>
</dbReference>
<reference evidence="3" key="1">
    <citation type="journal article" date="2019" name="Int. J. Syst. Evol. Microbiol.">
        <title>The Global Catalogue of Microorganisms (GCM) 10K type strain sequencing project: providing services to taxonomists for standard genome sequencing and annotation.</title>
        <authorList>
            <consortium name="The Broad Institute Genomics Platform"/>
            <consortium name="The Broad Institute Genome Sequencing Center for Infectious Disease"/>
            <person name="Wu L."/>
            <person name="Ma J."/>
        </authorList>
    </citation>
    <scope>NUCLEOTIDE SEQUENCE [LARGE SCALE GENOMIC DNA]</scope>
    <source>
        <strain evidence="3">KCTC 42730</strain>
    </source>
</reference>
<protein>
    <submittedName>
        <fullName evidence="2">Amidohydrolase family protein</fullName>
    </submittedName>
</protein>
<dbReference type="Gene3D" id="3.20.20.140">
    <property type="entry name" value="Metal-dependent hydrolases"/>
    <property type="match status" value="1"/>
</dbReference>
<dbReference type="PANTHER" id="PTHR11647">
    <property type="entry name" value="HYDRANTOINASE/DIHYDROPYRIMIDINASE FAMILY MEMBER"/>
    <property type="match status" value="1"/>
</dbReference>
<keyword evidence="3" id="KW-1185">Reference proteome</keyword>
<dbReference type="Gene3D" id="3.30.1490.130">
    <property type="entry name" value="D-aminoacylase. Domain 3"/>
    <property type="match status" value="1"/>
</dbReference>
<dbReference type="PANTHER" id="PTHR11647:SF1">
    <property type="entry name" value="COLLAPSIN RESPONSE MEDIATOR PROTEIN"/>
    <property type="match status" value="1"/>
</dbReference>
<dbReference type="InterPro" id="IPR050378">
    <property type="entry name" value="Metallo-dep_Hydrolases_sf"/>
</dbReference>
<sequence>MAELNLTSATFDTLIVGAKIYDGTGGHPFVADVAIVAERIVAIGDLSALATAQFSRTVVEAHGLCLAPGFIDVHTHDDLEVFRAPDMAAKITQGVTTVIAGNCGISAAPATLSGEAPDPMNLLGADTEFQFSSVAGYRARFERAPANVNVALLVGHTTLRNNHMADLSLPATAAQIAAMQTQLADALRDGAIGLSTGLAYGNANAAPTSEVSALCEVVKQYDGIYTTHLRTEFDGVLEAMDEAFSLASQHQLPLVISHLKCAGKQNWGRAPELLAALSAYGQHHQCSCDAYPYAASSSTLDLKQVTDDFTIFITWSQPYPDMAGMTLKEIAAVWQTSLLDAATRLQPAGAVYHGLHEQDVQTILGFEKTMIGSDGLPCDPHPHPRLWGSFPRVLGRYSRELGLLSLPQAIHKMTGLSARNFALKGRGEVRTGNYADLVLFDDKTINDSADFVNSSLPAKGIHQVWVNGVMTFTQQQVLCARAGQFLAATGATKHD</sequence>
<dbReference type="RefSeq" id="WP_377123435.1">
    <property type="nucleotide sequence ID" value="NZ_JBHRSD010000014.1"/>
</dbReference>
<dbReference type="Proteomes" id="UP001595453">
    <property type="component" value="Unassembled WGS sequence"/>
</dbReference>